<feature type="signal peptide" evidence="9">
    <location>
        <begin position="1"/>
        <end position="21"/>
    </location>
</feature>
<evidence type="ECO:0000313" key="11">
    <source>
        <dbReference type="Proteomes" id="UP000536711"/>
    </source>
</evidence>
<evidence type="ECO:0000256" key="7">
    <source>
        <dbReference type="ARBA" id="ARBA00023061"/>
    </source>
</evidence>
<accession>A0A8H4JM43</accession>
<dbReference type="EC" id="4.1.1.5" evidence="4"/>
<keyword evidence="8" id="KW-0456">Lyase</keyword>
<evidence type="ECO:0000256" key="2">
    <source>
        <dbReference type="ARBA" id="ARBA00005170"/>
    </source>
</evidence>
<proteinExistence type="inferred from homology"/>
<feature type="chain" id="PRO_5034477598" description="Alpha-acetolactate decarboxylase" evidence="9">
    <location>
        <begin position="22"/>
        <end position="240"/>
    </location>
</feature>
<reference evidence="10 11" key="1">
    <citation type="submission" date="2020-01" db="EMBL/GenBank/DDBJ databases">
        <title>Identification and distribution of gene clusters putatively required for synthesis of sphingolipid metabolism inhibitors in phylogenetically diverse species of the filamentous fungus Fusarium.</title>
        <authorList>
            <person name="Kim H.-S."/>
            <person name="Busman M."/>
            <person name="Brown D.W."/>
            <person name="Divon H."/>
            <person name="Uhlig S."/>
            <person name="Proctor R.H."/>
        </authorList>
    </citation>
    <scope>NUCLEOTIDE SEQUENCE [LARGE SCALE GENOMIC DNA]</scope>
    <source>
        <strain evidence="10 11">NRRL 13308</strain>
    </source>
</reference>
<evidence type="ECO:0000256" key="4">
    <source>
        <dbReference type="ARBA" id="ARBA00013204"/>
    </source>
</evidence>
<protein>
    <recommendedName>
        <fullName evidence="5">Alpha-acetolactate decarboxylase</fullName>
        <ecNumber evidence="4">4.1.1.5</ecNumber>
    </recommendedName>
</protein>
<comment type="catalytic activity">
    <reaction evidence="1">
        <text>(2S)-2-acetolactate + H(+) = (R)-acetoin + CO2</text>
        <dbReference type="Rhea" id="RHEA:21580"/>
        <dbReference type="ChEBI" id="CHEBI:15378"/>
        <dbReference type="ChEBI" id="CHEBI:15686"/>
        <dbReference type="ChEBI" id="CHEBI:16526"/>
        <dbReference type="ChEBI" id="CHEBI:58476"/>
        <dbReference type="EC" id="4.1.1.5"/>
    </reaction>
</comment>
<evidence type="ECO:0000256" key="6">
    <source>
        <dbReference type="ARBA" id="ARBA00022793"/>
    </source>
</evidence>
<name>A0A8H4JM43_9HYPO</name>
<evidence type="ECO:0000256" key="3">
    <source>
        <dbReference type="ARBA" id="ARBA00007106"/>
    </source>
</evidence>
<dbReference type="Proteomes" id="UP000536711">
    <property type="component" value="Unassembled WGS sequence"/>
</dbReference>
<evidence type="ECO:0000313" key="10">
    <source>
        <dbReference type="EMBL" id="KAF4429591.1"/>
    </source>
</evidence>
<comment type="caution">
    <text evidence="10">The sequence shown here is derived from an EMBL/GenBank/DDBJ whole genome shotgun (WGS) entry which is preliminary data.</text>
</comment>
<dbReference type="PIRSF" id="PIRSF001332">
    <property type="entry name" value="Acetolac_decarb"/>
    <property type="match status" value="1"/>
</dbReference>
<organism evidence="10 11">
    <name type="scientific">Fusarium acutatum</name>
    <dbReference type="NCBI Taxonomy" id="78861"/>
    <lineage>
        <taxon>Eukaryota</taxon>
        <taxon>Fungi</taxon>
        <taxon>Dikarya</taxon>
        <taxon>Ascomycota</taxon>
        <taxon>Pezizomycotina</taxon>
        <taxon>Sordariomycetes</taxon>
        <taxon>Hypocreomycetidae</taxon>
        <taxon>Hypocreales</taxon>
        <taxon>Nectriaceae</taxon>
        <taxon>Fusarium</taxon>
        <taxon>Fusarium fujikuroi species complex</taxon>
    </lineage>
</organism>
<dbReference type="AlphaFoldDB" id="A0A8H4JM43"/>
<dbReference type="UniPathway" id="UPA00626">
    <property type="reaction ID" value="UER00678"/>
</dbReference>
<keyword evidence="6" id="KW-0210">Decarboxylase</keyword>
<dbReference type="Pfam" id="PF03306">
    <property type="entry name" value="AAL_decarboxy"/>
    <property type="match status" value="1"/>
</dbReference>
<evidence type="ECO:0000256" key="9">
    <source>
        <dbReference type="SAM" id="SignalP"/>
    </source>
</evidence>
<gene>
    <name evidence="10" type="ORF">FACUT_9106</name>
</gene>
<dbReference type="GO" id="GO:0047605">
    <property type="term" value="F:acetolactate decarboxylase activity"/>
    <property type="evidence" value="ECO:0007669"/>
    <property type="project" value="UniProtKB-EC"/>
</dbReference>
<dbReference type="Gene3D" id="3.30.1330.80">
    <property type="entry name" value="Hypothetical protein, similar to alpha- acetolactate decarboxylase, domain 2"/>
    <property type="match status" value="2"/>
</dbReference>
<dbReference type="OrthoDB" id="509395at2759"/>
<sequence>MMSNQLFQFSIVSALIDGVASQGLPIYDLISYGCFGLGTFRHMVGEMIILDGVVYQMKSDGSVLAIESRAYDKTVTPFAMVTHFQPSVTAKVHIQSKAKLAELLSELKTGTRNHYLSFKVHGNFKGIIVRTVGGQQVPHQSLAELGKKQVSHSFADIKGTIVGFRSPSFMQGISVAGDHMHFISADKKHGGHLLECEAYGEVDLAVAHISSMQLQLPTGDDDYNQARLALDAEGISTVEG</sequence>
<dbReference type="InterPro" id="IPR005128">
    <property type="entry name" value="Acetolactate_a_deCO2ase"/>
</dbReference>
<evidence type="ECO:0000256" key="1">
    <source>
        <dbReference type="ARBA" id="ARBA00001784"/>
    </source>
</evidence>
<dbReference type="PANTHER" id="PTHR35524">
    <property type="entry name" value="ALPHA-ACETOLACTATE DECARBOXYLASE"/>
    <property type="match status" value="1"/>
</dbReference>
<comment type="similarity">
    <text evidence="3">Belongs to the alpha-acetolactate decarboxylase family.</text>
</comment>
<evidence type="ECO:0000256" key="5">
    <source>
        <dbReference type="ARBA" id="ARBA00020164"/>
    </source>
</evidence>
<keyword evidence="9" id="KW-0732">Signal</keyword>
<dbReference type="EMBL" id="JAADJF010000261">
    <property type="protein sequence ID" value="KAF4429591.1"/>
    <property type="molecule type" value="Genomic_DNA"/>
</dbReference>
<keyword evidence="7" id="KW-0005">Acetoin biosynthesis</keyword>
<keyword evidence="11" id="KW-1185">Reference proteome</keyword>
<comment type="pathway">
    <text evidence="2">Polyol metabolism; (R,R)-butane-2,3-diol biosynthesis; (R,R)-butane-2,3-diol from pyruvate: step 2/3.</text>
</comment>
<dbReference type="SUPFAM" id="SSF117856">
    <property type="entry name" value="AF0104/ALDC/Ptd012-like"/>
    <property type="match status" value="1"/>
</dbReference>
<dbReference type="PANTHER" id="PTHR35524:SF1">
    <property type="entry name" value="ALPHA-ACETOLACTATE DECARBOXYLASE"/>
    <property type="match status" value="1"/>
</dbReference>
<dbReference type="GO" id="GO:0045151">
    <property type="term" value="P:acetoin biosynthetic process"/>
    <property type="evidence" value="ECO:0007669"/>
    <property type="project" value="UniProtKB-KW"/>
</dbReference>
<dbReference type="CDD" id="cd17299">
    <property type="entry name" value="acetolactate_decarboxylase"/>
    <property type="match status" value="1"/>
</dbReference>
<evidence type="ECO:0000256" key="8">
    <source>
        <dbReference type="ARBA" id="ARBA00023239"/>
    </source>
</evidence>
<dbReference type="NCBIfam" id="TIGR01252">
    <property type="entry name" value="acetolac_decarb"/>
    <property type="match status" value="1"/>
</dbReference>